<evidence type="ECO:0000313" key="2">
    <source>
        <dbReference type="Proteomes" id="UP000612456"/>
    </source>
</evidence>
<dbReference type="AlphaFoldDB" id="A0A917E073"/>
<dbReference type="EMBL" id="BMHP01000004">
    <property type="protein sequence ID" value="GGD86692.1"/>
    <property type="molecule type" value="Genomic_DNA"/>
</dbReference>
<dbReference type="Proteomes" id="UP000612456">
    <property type="component" value="Unassembled WGS sequence"/>
</dbReference>
<organism evidence="1 2">
    <name type="scientific">Paenibacillus nasutitermitis</name>
    <dbReference type="NCBI Taxonomy" id="1652958"/>
    <lineage>
        <taxon>Bacteria</taxon>
        <taxon>Bacillati</taxon>
        <taxon>Bacillota</taxon>
        <taxon>Bacilli</taxon>
        <taxon>Bacillales</taxon>
        <taxon>Paenibacillaceae</taxon>
        <taxon>Paenibacillus</taxon>
    </lineage>
</organism>
<gene>
    <name evidence="1" type="ORF">GCM10010911_51460</name>
</gene>
<reference evidence="1" key="2">
    <citation type="submission" date="2020-09" db="EMBL/GenBank/DDBJ databases">
        <authorList>
            <person name="Sun Q."/>
            <person name="Zhou Y."/>
        </authorList>
    </citation>
    <scope>NUCLEOTIDE SEQUENCE</scope>
    <source>
        <strain evidence="1">CGMCC 1.15178</strain>
    </source>
</reference>
<accession>A0A917E073</accession>
<dbReference type="RefSeq" id="WP_188996466.1">
    <property type="nucleotide sequence ID" value="NZ_BMHP01000004.1"/>
</dbReference>
<sequence>MDFKKYVGRYAQIIYQDAKNQISQRRVFVYSLDGAHVRIFCLKAGAYRILKREQILAIVPEPARRHAI</sequence>
<comment type="caution">
    <text evidence="1">The sequence shown here is derived from an EMBL/GenBank/DDBJ whole genome shotgun (WGS) entry which is preliminary data.</text>
</comment>
<evidence type="ECO:0000313" key="1">
    <source>
        <dbReference type="EMBL" id="GGD86692.1"/>
    </source>
</evidence>
<name>A0A917E073_9BACL</name>
<keyword evidence="2" id="KW-1185">Reference proteome</keyword>
<protein>
    <submittedName>
        <fullName evidence="1">Uncharacterized protein</fullName>
    </submittedName>
</protein>
<proteinExistence type="predicted"/>
<reference evidence="1" key="1">
    <citation type="journal article" date="2014" name="Int. J. Syst. Evol. Microbiol.">
        <title>Complete genome sequence of Corynebacterium casei LMG S-19264T (=DSM 44701T), isolated from a smear-ripened cheese.</title>
        <authorList>
            <consortium name="US DOE Joint Genome Institute (JGI-PGF)"/>
            <person name="Walter F."/>
            <person name="Albersmeier A."/>
            <person name="Kalinowski J."/>
            <person name="Ruckert C."/>
        </authorList>
    </citation>
    <scope>NUCLEOTIDE SEQUENCE</scope>
    <source>
        <strain evidence="1">CGMCC 1.15178</strain>
    </source>
</reference>